<reference evidence="2" key="2">
    <citation type="submission" date="2017-10" db="EMBL/GenBank/DDBJ databases">
        <title>Ladona fulva Genome sequencing and assembly.</title>
        <authorList>
            <person name="Murali S."/>
            <person name="Richards S."/>
            <person name="Bandaranaike D."/>
            <person name="Bellair M."/>
            <person name="Blankenburg K."/>
            <person name="Chao H."/>
            <person name="Dinh H."/>
            <person name="Doddapaneni H."/>
            <person name="Dugan-Rocha S."/>
            <person name="Elkadiri S."/>
            <person name="Gnanaolivu R."/>
            <person name="Hernandez B."/>
            <person name="Skinner E."/>
            <person name="Javaid M."/>
            <person name="Lee S."/>
            <person name="Li M."/>
            <person name="Ming W."/>
            <person name="Munidasa M."/>
            <person name="Muniz J."/>
            <person name="Nguyen L."/>
            <person name="Hughes D."/>
            <person name="Osuji N."/>
            <person name="Pu L.-L."/>
            <person name="Puazo M."/>
            <person name="Qu C."/>
            <person name="Quiroz J."/>
            <person name="Raj R."/>
            <person name="Weissenberger G."/>
            <person name="Xin Y."/>
            <person name="Zou X."/>
            <person name="Han Y."/>
            <person name="Worley K."/>
            <person name="Muzny D."/>
            <person name="Gibbs R."/>
        </authorList>
    </citation>
    <scope>NUCLEOTIDE SEQUENCE</scope>
    <source>
        <strain evidence="2">Sampled in the wild</strain>
    </source>
</reference>
<organism evidence="2 3">
    <name type="scientific">Ladona fulva</name>
    <name type="common">Scarce chaser dragonfly</name>
    <name type="synonym">Libellula fulva</name>
    <dbReference type="NCBI Taxonomy" id="123851"/>
    <lineage>
        <taxon>Eukaryota</taxon>
        <taxon>Metazoa</taxon>
        <taxon>Ecdysozoa</taxon>
        <taxon>Arthropoda</taxon>
        <taxon>Hexapoda</taxon>
        <taxon>Insecta</taxon>
        <taxon>Pterygota</taxon>
        <taxon>Palaeoptera</taxon>
        <taxon>Odonata</taxon>
        <taxon>Epiprocta</taxon>
        <taxon>Anisoptera</taxon>
        <taxon>Libelluloidea</taxon>
        <taxon>Libellulidae</taxon>
        <taxon>Ladona</taxon>
    </lineage>
</organism>
<accession>A0A8K0K091</accession>
<gene>
    <name evidence="2" type="ORF">J437_LFUL005967</name>
</gene>
<dbReference type="AlphaFoldDB" id="A0A8K0K091"/>
<evidence type="ECO:0008006" key="4">
    <source>
        <dbReference type="Google" id="ProtNLM"/>
    </source>
</evidence>
<protein>
    <recommendedName>
        <fullName evidence="4">Tumor protein p53-inducible protein 13</fullName>
    </recommendedName>
</protein>
<dbReference type="GO" id="GO:0005737">
    <property type="term" value="C:cytoplasm"/>
    <property type="evidence" value="ECO:0007669"/>
    <property type="project" value="TreeGrafter"/>
</dbReference>
<name>A0A8K0K091_LADFU</name>
<evidence type="ECO:0000256" key="1">
    <source>
        <dbReference type="SAM" id="SignalP"/>
    </source>
</evidence>
<dbReference type="EMBL" id="KZ308259">
    <property type="protein sequence ID" value="KAG8225931.1"/>
    <property type="molecule type" value="Genomic_DNA"/>
</dbReference>
<dbReference type="PANTHER" id="PTHR34179:SF1">
    <property type="entry name" value="TUMOR PROTEIN P53-INDUCIBLE PROTEIN 13"/>
    <property type="match status" value="1"/>
</dbReference>
<evidence type="ECO:0000313" key="3">
    <source>
        <dbReference type="Proteomes" id="UP000792457"/>
    </source>
</evidence>
<dbReference type="OrthoDB" id="5960270at2759"/>
<feature type="chain" id="PRO_5035470744" description="Tumor protein p53-inducible protein 13" evidence="1">
    <location>
        <begin position="20"/>
        <end position="314"/>
    </location>
</feature>
<comment type="caution">
    <text evidence="2">The sequence shown here is derived from an EMBL/GenBank/DDBJ whole genome shotgun (WGS) entry which is preliminary data.</text>
</comment>
<evidence type="ECO:0000313" key="2">
    <source>
        <dbReference type="EMBL" id="KAG8225931.1"/>
    </source>
</evidence>
<keyword evidence="1" id="KW-0732">Signal</keyword>
<dbReference type="Pfam" id="PF11303">
    <property type="entry name" value="DUF3105"/>
    <property type="match status" value="1"/>
</dbReference>
<feature type="signal peptide" evidence="1">
    <location>
        <begin position="1"/>
        <end position="19"/>
    </location>
</feature>
<dbReference type="PANTHER" id="PTHR34179">
    <property type="entry name" value="TUMOR PROTEIN P53-INDUCIBLE PROTEIN 13"/>
    <property type="match status" value="1"/>
</dbReference>
<proteinExistence type="predicted"/>
<dbReference type="InterPro" id="IPR021454">
    <property type="entry name" value="DUF3105"/>
</dbReference>
<dbReference type="Proteomes" id="UP000792457">
    <property type="component" value="Unassembled WGS sequence"/>
</dbReference>
<sequence>MRIFIVQLITFFTVYEVTCEEKPSIPAYEVYPNEVSEDSNDFVKHRSLLRRYVSGTLTTTTTEGPWTGRWLPERTTLPSVKKLNSKNPFFSYETPTDPLHGVAMGIPVTECDDGKTNLEMDWNFSPVNYTCYNPGYQYKPNRELPPLLEKEAVPPLYLPLHICMDKPITYNRPIPTFGNHRPLWPKYGEYKFVPVQRWLHSLEHGAVVMLYHPCANPVEVNRLRKIVKGCLRRYIITPYTLMDEQRPMAVVVWSWRLTMSTVDAGAVKKFIVDRALKGPEKLSVDGQFGFGLQVPSEVVKGSNYNDDNLCPNYN</sequence>
<keyword evidence="3" id="KW-1185">Reference proteome</keyword>
<reference evidence="2" key="1">
    <citation type="submission" date="2013-04" db="EMBL/GenBank/DDBJ databases">
        <authorList>
            <person name="Qu J."/>
            <person name="Murali S.C."/>
            <person name="Bandaranaike D."/>
            <person name="Bellair M."/>
            <person name="Blankenburg K."/>
            <person name="Chao H."/>
            <person name="Dinh H."/>
            <person name="Doddapaneni H."/>
            <person name="Downs B."/>
            <person name="Dugan-Rocha S."/>
            <person name="Elkadiri S."/>
            <person name="Gnanaolivu R.D."/>
            <person name="Hernandez B."/>
            <person name="Javaid M."/>
            <person name="Jayaseelan J.C."/>
            <person name="Lee S."/>
            <person name="Li M."/>
            <person name="Ming W."/>
            <person name="Munidasa M."/>
            <person name="Muniz J."/>
            <person name="Nguyen L."/>
            <person name="Ongeri F."/>
            <person name="Osuji N."/>
            <person name="Pu L.-L."/>
            <person name="Puazo M."/>
            <person name="Qu C."/>
            <person name="Quiroz J."/>
            <person name="Raj R."/>
            <person name="Weissenberger G."/>
            <person name="Xin Y."/>
            <person name="Zou X."/>
            <person name="Han Y."/>
            <person name="Richards S."/>
            <person name="Worley K."/>
            <person name="Muzny D."/>
            <person name="Gibbs R."/>
        </authorList>
    </citation>
    <scope>NUCLEOTIDE SEQUENCE</scope>
    <source>
        <strain evidence="2">Sampled in the wild</strain>
    </source>
</reference>